<sequence>MKELKEELEHFINCLDLLMKDKLIIKVDDNHPYQTKFSNRDFAEKLLKKYDMDFLPIVNENISNHKVGNLISIRSENNSCSQLNIYQQLSHCISQIIFDSDMSKKDRLLGEFSLCSSLLIKDKYLTRSELETIAKDFNRIFEVKISHFIPIKLDDFLNIVRSNCVINKFDESTNLMIVKSIIKSKTKHCNYH</sequence>
<evidence type="ECO:0000313" key="2">
    <source>
        <dbReference type="Proteomes" id="UP000241618"/>
    </source>
</evidence>
<protein>
    <submittedName>
        <fullName evidence="1">Uncharacterized protein</fullName>
    </submittedName>
</protein>
<comment type="caution">
    <text evidence="1">The sequence shown here is derived from an EMBL/GenBank/DDBJ whole genome shotgun (WGS) entry which is preliminary data.</text>
</comment>
<dbReference type="AlphaFoldDB" id="A0A2T3JTJ3"/>
<evidence type="ECO:0000313" key="1">
    <source>
        <dbReference type="EMBL" id="PSU52439.1"/>
    </source>
</evidence>
<dbReference type="RefSeq" id="WP_107191629.1">
    <property type="nucleotide sequence ID" value="NZ_PYMN01000037.1"/>
</dbReference>
<dbReference type="EMBL" id="PYMP01000007">
    <property type="protein sequence ID" value="PSU52439.1"/>
    <property type="molecule type" value="Genomic_DNA"/>
</dbReference>
<reference evidence="1 2" key="1">
    <citation type="submission" date="2018-03" db="EMBL/GenBank/DDBJ databases">
        <title>Whole genome sequencing of Histamine producing bacteria.</title>
        <authorList>
            <person name="Butler K."/>
        </authorList>
    </citation>
    <scope>NUCLEOTIDE SEQUENCE [LARGE SCALE GENOMIC DNA]</scope>
    <source>
        <strain evidence="1 2">FS-6.1</strain>
    </source>
</reference>
<organism evidence="1 2">
    <name type="scientific">Photobacterium phosphoreum</name>
    <dbReference type="NCBI Taxonomy" id="659"/>
    <lineage>
        <taxon>Bacteria</taxon>
        <taxon>Pseudomonadati</taxon>
        <taxon>Pseudomonadota</taxon>
        <taxon>Gammaproteobacteria</taxon>
        <taxon>Vibrionales</taxon>
        <taxon>Vibrionaceae</taxon>
        <taxon>Photobacterium</taxon>
    </lineage>
</organism>
<name>A0A2T3JTJ3_PHOPO</name>
<gene>
    <name evidence="1" type="ORF">C9J18_09880</name>
</gene>
<dbReference type="Proteomes" id="UP000241618">
    <property type="component" value="Unassembled WGS sequence"/>
</dbReference>
<accession>A0A2T3JTJ3</accession>
<proteinExistence type="predicted"/>